<keyword evidence="1" id="KW-1185">Reference proteome</keyword>
<dbReference type="Proteomes" id="UP000887572">
    <property type="component" value="Unplaced"/>
</dbReference>
<reference evidence="2" key="1">
    <citation type="submission" date="2022-11" db="UniProtKB">
        <authorList>
            <consortium name="WormBaseParasite"/>
        </authorList>
    </citation>
    <scope>IDENTIFICATION</scope>
</reference>
<name>A0A914GW18_GLORO</name>
<evidence type="ECO:0000313" key="1">
    <source>
        <dbReference type="Proteomes" id="UP000887572"/>
    </source>
</evidence>
<organism evidence="1 2">
    <name type="scientific">Globodera rostochiensis</name>
    <name type="common">Golden nematode worm</name>
    <name type="synonym">Heterodera rostochiensis</name>
    <dbReference type="NCBI Taxonomy" id="31243"/>
    <lineage>
        <taxon>Eukaryota</taxon>
        <taxon>Metazoa</taxon>
        <taxon>Ecdysozoa</taxon>
        <taxon>Nematoda</taxon>
        <taxon>Chromadorea</taxon>
        <taxon>Rhabditida</taxon>
        <taxon>Tylenchina</taxon>
        <taxon>Tylenchomorpha</taxon>
        <taxon>Tylenchoidea</taxon>
        <taxon>Heteroderidae</taxon>
        <taxon>Heteroderinae</taxon>
        <taxon>Globodera</taxon>
    </lineage>
</organism>
<evidence type="ECO:0000313" key="2">
    <source>
        <dbReference type="WBParaSite" id="Gr19_v10_g11719.t1"/>
    </source>
</evidence>
<proteinExistence type="predicted"/>
<accession>A0A914GW18</accession>
<dbReference type="WBParaSite" id="Gr19_v10_g11719.t1">
    <property type="protein sequence ID" value="Gr19_v10_g11719.t1"/>
    <property type="gene ID" value="Gr19_v10_g11719"/>
</dbReference>
<protein>
    <submittedName>
        <fullName evidence="2">Uncharacterized protein</fullName>
    </submittedName>
</protein>
<dbReference type="AlphaFoldDB" id="A0A914GW18"/>
<sequence length="216" mass="23877">MDFVAKNLRNVKLYAGFPRLGVVLFVHFVVNRGLDNLNSDFFISNFRWFTKAKNGWLTQCIVRLPSTPFFSLISPSVLDQQQHIVRFKQHSNSIADCDGFVLRLVNSGPLATGGVIMEGGGTFCFIFGVEAGAACLGVFAAGRCLNKPSNSGEMHPPATTHRPSMPVAESREPMARNIANANKPRSIRLFPPQPKARIVQFPYMSVLIDRLNLLPS</sequence>